<dbReference type="EMBL" id="VJMJ01000189">
    <property type="protein sequence ID" value="KAF0727757.1"/>
    <property type="molecule type" value="Genomic_DNA"/>
</dbReference>
<feature type="region of interest" description="Disordered" evidence="1">
    <location>
        <begin position="388"/>
        <end position="408"/>
    </location>
</feature>
<organism evidence="2 3">
    <name type="scientific">Aphanomyces euteiches</name>
    <dbReference type="NCBI Taxonomy" id="100861"/>
    <lineage>
        <taxon>Eukaryota</taxon>
        <taxon>Sar</taxon>
        <taxon>Stramenopiles</taxon>
        <taxon>Oomycota</taxon>
        <taxon>Saprolegniomycetes</taxon>
        <taxon>Saprolegniales</taxon>
        <taxon>Verrucalvaceae</taxon>
        <taxon>Aphanomyces</taxon>
    </lineage>
</organism>
<proteinExistence type="predicted"/>
<gene>
    <name evidence="2" type="ORF">Ae201684_014272</name>
</gene>
<dbReference type="VEuPathDB" id="FungiDB:AeMF1_016668"/>
<dbReference type="Proteomes" id="UP000481153">
    <property type="component" value="Unassembled WGS sequence"/>
</dbReference>
<keyword evidence="3" id="KW-1185">Reference proteome</keyword>
<dbReference type="AlphaFoldDB" id="A0A6G0WKF9"/>
<evidence type="ECO:0000256" key="1">
    <source>
        <dbReference type="SAM" id="MobiDB-lite"/>
    </source>
</evidence>
<reference evidence="2 3" key="1">
    <citation type="submission" date="2019-07" db="EMBL/GenBank/DDBJ databases">
        <title>Genomics analysis of Aphanomyces spp. identifies a new class of oomycete effector associated with host adaptation.</title>
        <authorList>
            <person name="Gaulin E."/>
        </authorList>
    </citation>
    <scope>NUCLEOTIDE SEQUENCE [LARGE SCALE GENOMIC DNA]</scope>
    <source>
        <strain evidence="2 3">ATCC 201684</strain>
    </source>
</reference>
<sequence length="452" mass="51028">MQSRAQELQEQLISAKQNLAAKTKQVDAAVELVMTSLKRARDSSSYYRQNRNIKVEFMRARECAKVLPLQADMYQLYIRLETKKSADPKLTAENTDYRVNSFANREYKLQASNEEIQKQVEKTTEQNALIRAKNSQVQKLIDEHLRRETINSNDKLTTAQDQKNPGDRFSQLYSQDVEQSQKEDAIPDFLQTSDWFERESGLEKLSIQTTHGANTSPEKIFDKIDRVPSSVDQLLAELRAKYSGEELMQEILSRDCGELLLAFNFPYPMHPLLTDDSDMDDILDAPFELPSGPEEIKPDDNIDDPEAFTPDFLETSNFLETSCSSEPIEVSMETTQAANTSPEKIFEKKMDRVASGVDQLLADFLETSCDIELDYLEISQPFIQMIEGPNAPPSPTKPQSGPAKPCCTPSTGSIARVMPLESSQISTSIPQKQSMLRAPNWDTRLSQIACAT</sequence>
<name>A0A6G0WKF9_9STRA</name>
<protein>
    <submittedName>
        <fullName evidence="2">Uncharacterized protein</fullName>
    </submittedName>
</protein>
<accession>A0A6G0WKF9</accession>
<comment type="caution">
    <text evidence="2">The sequence shown here is derived from an EMBL/GenBank/DDBJ whole genome shotgun (WGS) entry which is preliminary data.</text>
</comment>
<evidence type="ECO:0000313" key="3">
    <source>
        <dbReference type="Proteomes" id="UP000481153"/>
    </source>
</evidence>
<evidence type="ECO:0000313" key="2">
    <source>
        <dbReference type="EMBL" id="KAF0727757.1"/>
    </source>
</evidence>